<dbReference type="Proteomes" id="UP000591071">
    <property type="component" value="Unassembled WGS sequence"/>
</dbReference>
<evidence type="ECO:0000256" key="4">
    <source>
        <dbReference type="ARBA" id="ARBA00022833"/>
    </source>
</evidence>
<keyword evidence="2" id="KW-0808">Transferase</keyword>
<sequence>MSDLSNKVMLTIATTGAYPVKKHNPAVPLDPPEIAEDILACAEAGASICHIHVRDDEHKASMSFDKFKEVVDAVRPHSNIVINLTTSGGTGWPDDVRMKPFQVLHPEVASFDCGTMNWQRTGIFENHPKFLEKLGTEMQKHDVKPEIEVFDPGMIYNALDLQKRGFLKPGPLHFQIVMGVKGGIDATVDNLVWMHSLLPKDATWGAVGIGHGQMPIMLATLAMGGHLRVGMEDNVMMKKGVLAKNNVEFVKRAVDLIHLAGKEVATPDEAREILGVENKTKIALGK</sequence>
<dbReference type="EMBL" id="JBIEKR010000002">
    <property type="protein sequence ID" value="MFG6272089.1"/>
    <property type="molecule type" value="Genomic_DNA"/>
</dbReference>
<name>A0A848BUU2_9FIRM</name>
<dbReference type="InterPro" id="IPR008567">
    <property type="entry name" value="BKACE"/>
</dbReference>
<dbReference type="AlphaFoldDB" id="A0A848BUU2"/>
<reference evidence="6 7" key="1">
    <citation type="submission" date="2020-04" db="EMBL/GenBank/DDBJ databases">
        <authorList>
            <person name="Hitch T.C.A."/>
            <person name="Wylensek D."/>
            <person name="Clavel T."/>
        </authorList>
    </citation>
    <scope>NUCLEOTIDE SEQUENCE [LARGE SCALE GENOMIC DNA]</scope>
    <source>
        <strain evidence="6 7">Oil-RF-744-FAT-WT-6-1</strain>
    </source>
</reference>
<evidence type="ECO:0000256" key="2">
    <source>
        <dbReference type="ARBA" id="ARBA00022679"/>
    </source>
</evidence>
<keyword evidence="8" id="KW-1185">Reference proteome</keyword>
<dbReference type="OrthoDB" id="63399at2"/>
<dbReference type="Pfam" id="PF05853">
    <property type="entry name" value="BKACE"/>
    <property type="match status" value="1"/>
</dbReference>
<organism evidence="6 7">
    <name type="scientific">Megasphaera hexanoica</name>
    <dbReference type="NCBI Taxonomy" id="1675036"/>
    <lineage>
        <taxon>Bacteria</taxon>
        <taxon>Bacillati</taxon>
        <taxon>Bacillota</taxon>
        <taxon>Negativicutes</taxon>
        <taxon>Veillonellales</taxon>
        <taxon>Veillonellaceae</taxon>
        <taxon>Megasphaera</taxon>
    </lineage>
</organism>
<evidence type="ECO:0000313" key="5">
    <source>
        <dbReference type="EMBL" id="MFG6272089.1"/>
    </source>
</evidence>
<dbReference type="InterPro" id="IPR013785">
    <property type="entry name" value="Aldolase_TIM"/>
</dbReference>
<dbReference type="GO" id="GO:0043720">
    <property type="term" value="F:3-keto-5-aminohexanoate cleavage activity"/>
    <property type="evidence" value="ECO:0007669"/>
    <property type="project" value="InterPro"/>
</dbReference>
<proteinExistence type="predicted"/>
<evidence type="ECO:0000256" key="3">
    <source>
        <dbReference type="ARBA" id="ARBA00022723"/>
    </source>
</evidence>
<dbReference type="PANTHER" id="PTHR37418:SF2">
    <property type="entry name" value="3-KETO-5-AMINOHEXANOATE CLEAVAGE ENZYME"/>
    <property type="match status" value="1"/>
</dbReference>
<dbReference type="PANTHER" id="PTHR37418">
    <property type="entry name" value="3-KETO-5-AMINOHEXANOATE CLEAVAGE ENZYME-RELATED"/>
    <property type="match status" value="1"/>
</dbReference>
<evidence type="ECO:0000313" key="6">
    <source>
        <dbReference type="EMBL" id="NME29462.1"/>
    </source>
</evidence>
<comment type="caution">
    <text evidence="6">The sequence shown here is derived from an EMBL/GenBank/DDBJ whole genome shotgun (WGS) entry which is preliminary data.</text>
</comment>
<dbReference type="Gene3D" id="3.20.20.70">
    <property type="entry name" value="Aldolase class I"/>
    <property type="match status" value="1"/>
</dbReference>
<dbReference type="GO" id="GO:0046872">
    <property type="term" value="F:metal ion binding"/>
    <property type="evidence" value="ECO:0007669"/>
    <property type="project" value="UniProtKB-KW"/>
</dbReference>
<dbReference type="KEGG" id="mhw:ACT01_12415"/>
<reference evidence="5 8" key="2">
    <citation type="submission" date="2024-10" db="EMBL/GenBank/DDBJ databases">
        <authorList>
            <person name="Sang B.-I."/>
            <person name="Prabhaharan D."/>
        </authorList>
    </citation>
    <scope>NUCLEOTIDE SEQUENCE [LARGE SCALE GENOMIC DNA]</scope>
    <source>
        <strain evidence="5 8">MH</strain>
    </source>
</reference>
<gene>
    <name evidence="5" type="ORF">ACGTZG_02685</name>
    <name evidence="6" type="ORF">HF872_12715</name>
</gene>
<protein>
    <submittedName>
        <fullName evidence="6">3-keto-5-aminohexanoate cleavage protein</fullName>
    </submittedName>
</protein>
<accession>A0A848BUU2</accession>
<evidence type="ECO:0000313" key="7">
    <source>
        <dbReference type="Proteomes" id="UP000591071"/>
    </source>
</evidence>
<comment type="cofactor">
    <cofactor evidence="1">
        <name>Zn(2+)</name>
        <dbReference type="ChEBI" id="CHEBI:29105"/>
    </cofactor>
</comment>
<dbReference type="RefSeq" id="WP_113856333.1">
    <property type="nucleotide sequence ID" value="NZ_CP011940.1"/>
</dbReference>
<evidence type="ECO:0000313" key="8">
    <source>
        <dbReference type="Proteomes" id="UP001605989"/>
    </source>
</evidence>
<dbReference type="EMBL" id="JABAFG010000038">
    <property type="protein sequence ID" value="NME29462.1"/>
    <property type="molecule type" value="Genomic_DNA"/>
</dbReference>
<keyword evidence="3" id="KW-0479">Metal-binding</keyword>
<evidence type="ECO:0000256" key="1">
    <source>
        <dbReference type="ARBA" id="ARBA00001947"/>
    </source>
</evidence>
<dbReference type="Proteomes" id="UP001605989">
    <property type="component" value="Unassembled WGS sequence"/>
</dbReference>
<keyword evidence="4" id="KW-0862">Zinc</keyword>